<dbReference type="Proteomes" id="UP000282311">
    <property type="component" value="Unassembled WGS sequence"/>
</dbReference>
<accession>A0A3B0CIG6</accession>
<protein>
    <submittedName>
        <fullName evidence="4">Alginate lyase</fullName>
    </submittedName>
</protein>
<dbReference type="InterPro" id="IPR008929">
    <property type="entry name" value="Chondroitin_lyas"/>
</dbReference>
<dbReference type="GO" id="GO:0016829">
    <property type="term" value="F:lyase activity"/>
    <property type="evidence" value="ECO:0007669"/>
    <property type="project" value="UniProtKB-KW"/>
</dbReference>
<gene>
    <name evidence="4" type="ORF">D7M11_13820</name>
</gene>
<evidence type="ECO:0000256" key="1">
    <source>
        <dbReference type="ARBA" id="ARBA00022729"/>
    </source>
</evidence>
<proteinExistence type="predicted"/>
<dbReference type="SUPFAM" id="SSF48230">
    <property type="entry name" value="Chondroitin AC/alginate lyase"/>
    <property type="match status" value="1"/>
</dbReference>
<evidence type="ECO:0000313" key="5">
    <source>
        <dbReference type="Proteomes" id="UP000282311"/>
    </source>
</evidence>
<comment type="caution">
    <text evidence="4">The sequence shown here is derived from an EMBL/GenBank/DDBJ whole genome shotgun (WGS) entry which is preliminary data.</text>
</comment>
<feature type="domain" description="Alginate lyase" evidence="3">
    <location>
        <begin position="32"/>
        <end position="309"/>
    </location>
</feature>
<dbReference type="OrthoDB" id="428577at2"/>
<keyword evidence="5" id="KW-1185">Reference proteome</keyword>
<dbReference type="InterPro" id="IPR008397">
    <property type="entry name" value="Alginate_lyase_dom"/>
</dbReference>
<organism evidence="4 5">
    <name type="scientific">Paenibacillus ginsengarvi</name>
    <dbReference type="NCBI Taxonomy" id="400777"/>
    <lineage>
        <taxon>Bacteria</taxon>
        <taxon>Bacillati</taxon>
        <taxon>Bacillota</taxon>
        <taxon>Bacilli</taxon>
        <taxon>Bacillales</taxon>
        <taxon>Paenibacillaceae</taxon>
        <taxon>Paenibacillus</taxon>
    </lineage>
</organism>
<dbReference type="RefSeq" id="WP_120747822.1">
    <property type="nucleotide sequence ID" value="NZ_RBAH01000009.1"/>
</dbReference>
<dbReference type="Gene3D" id="1.50.10.100">
    <property type="entry name" value="Chondroitin AC/alginate lyase"/>
    <property type="match status" value="1"/>
</dbReference>
<dbReference type="Pfam" id="PF05426">
    <property type="entry name" value="Alginate_lyase"/>
    <property type="match status" value="1"/>
</dbReference>
<evidence type="ECO:0000313" key="4">
    <source>
        <dbReference type="EMBL" id="RKN84087.1"/>
    </source>
</evidence>
<name>A0A3B0CIG6_9BACL</name>
<dbReference type="EMBL" id="RBAH01000009">
    <property type="protein sequence ID" value="RKN84087.1"/>
    <property type="molecule type" value="Genomic_DNA"/>
</dbReference>
<dbReference type="GO" id="GO:0042597">
    <property type="term" value="C:periplasmic space"/>
    <property type="evidence" value="ECO:0007669"/>
    <property type="project" value="InterPro"/>
</dbReference>
<keyword evidence="2 4" id="KW-0456">Lyase</keyword>
<dbReference type="AlphaFoldDB" id="A0A3B0CIG6"/>
<evidence type="ECO:0000259" key="3">
    <source>
        <dbReference type="Pfam" id="PF05426"/>
    </source>
</evidence>
<sequence>MLTDEKLAKWQIDRHELVAKADRSLDARPISITDTAAERSAGGRNDYYSNGDYWWPNPETPDGLPFVKRDGESYPEAFFAHREALRSMRTHVANLAAGYAATGLRVYADKAAALLRTFFLDEKTRMNPHLLYAQAVPGLCEGRGIGIIDTLHLIDIPAAVEAIEPSGAITEAEAKKLRGWFADYLNWMCTHPYGIEERDTENNHAVCWHVQAAAFALFTGNEAVLAQCRERYKTVLLPRQMAPDGSFPLELARTKPYGYSIFVLDNTVTLCRLLSVPADYLWEFRLEDGRGIRLGLDYLYPYLADKSSWPHGPDVEHFDGWPVRMSFMLFAGTAFGDERYMRLWNELPADSADPEIRRNMALRQPVLWLMRE</sequence>
<evidence type="ECO:0000256" key="2">
    <source>
        <dbReference type="ARBA" id="ARBA00023239"/>
    </source>
</evidence>
<keyword evidence="1" id="KW-0732">Signal</keyword>
<reference evidence="4 5" key="1">
    <citation type="journal article" date="2007" name="Int. J. Syst. Evol. Microbiol.">
        <title>Paenibacillus ginsengarvi sp. nov., isolated from soil from ginseng cultivation.</title>
        <authorList>
            <person name="Yoon M.H."/>
            <person name="Ten L.N."/>
            <person name="Im W.T."/>
        </authorList>
    </citation>
    <scope>NUCLEOTIDE SEQUENCE [LARGE SCALE GENOMIC DNA]</scope>
    <source>
        <strain evidence="4 5">KCTC 13059</strain>
    </source>
</reference>